<name>A0A814APV4_9BILA</name>
<evidence type="ECO:0000313" key="1">
    <source>
        <dbReference type="EMBL" id="CAF0918469.1"/>
    </source>
</evidence>
<dbReference type="EMBL" id="CAJNOC010002198">
    <property type="protein sequence ID" value="CAF0918469.1"/>
    <property type="molecule type" value="Genomic_DNA"/>
</dbReference>
<evidence type="ECO:0000313" key="2">
    <source>
        <dbReference type="Proteomes" id="UP000663879"/>
    </source>
</evidence>
<gene>
    <name evidence="1" type="ORF">OXX778_LOCUS12272</name>
</gene>
<sequence length="100" mass="12019">MLNDNQIFYSLQQLKYQFNDIKILDPFPIKDDRFCLKDIPRSIYFANINLHWLLLTNINPQFDGWIIYDSLNNESYVTQLRSIFKKIKQASKISVRFIVN</sequence>
<organism evidence="1 2">
    <name type="scientific">Brachionus calyciflorus</name>
    <dbReference type="NCBI Taxonomy" id="104777"/>
    <lineage>
        <taxon>Eukaryota</taxon>
        <taxon>Metazoa</taxon>
        <taxon>Spiralia</taxon>
        <taxon>Gnathifera</taxon>
        <taxon>Rotifera</taxon>
        <taxon>Eurotatoria</taxon>
        <taxon>Monogononta</taxon>
        <taxon>Pseudotrocha</taxon>
        <taxon>Ploima</taxon>
        <taxon>Brachionidae</taxon>
        <taxon>Brachionus</taxon>
    </lineage>
</organism>
<protein>
    <submittedName>
        <fullName evidence="1">Uncharacterized protein</fullName>
    </submittedName>
</protein>
<dbReference type="Proteomes" id="UP000663879">
    <property type="component" value="Unassembled WGS sequence"/>
</dbReference>
<dbReference type="AlphaFoldDB" id="A0A814APV4"/>
<reference evidence="1" key="1">
    <citation type="submission" date="2021-02" db="EMBL/GenBank/DDBJ databases">
        <authorList>
            <person name="Nowell W R."/>
        </authorList>
    </citation>
    <scope>NUCLEOTIDE SEQUENCE</scope>
    <source>
        <strain evidence="1">Ploen Becks lab</strain>
    </source>
</reference>
<keyword evidence="2" id="KW-1185">Reference proteome</keyword>
<proteinExistence type="predicted"/>
<accession>A0A814APV4</accession>
<comment type="caution">
    <text evidence="1">The sequence shown here is derived from an EMBL/GenBank/DDBJ whole genome shotgun (WGS) entry which is preliminary data.</text>
</comment>